<accession>A0ABW7XC92</accession>
<name>A0ABW7XC92_9NOCA</name>
<reference evidence="2 3" key="1">
    <citation type="submission" date="2024-10" db="EMBL/GenBank/DDBJ databases">
        <title>The Natural Products Discovery Center: Release of the First 8490 Sequenced Strains for Exploring Actinobacteria Biosynthetic Diversity.</title>
        <authorList>
            <person name="Kalkreuter E."/>
            <person name="Kautsar S.A."/>
            <person name="Yang D."/>
            <person name="Bader C.D."/>
            <person name="Teijaro C.N."/>
            <person name="Fluegel L."/>
            <person name="Davis C.M."/>
            <person name="Simpson J.R."/>
            <person name="Lauterbach L."/>
            <person name="Steele A.D."/>
            <person name="Gui C."/>
            <person name="Meng S."/>
            <person name="Li G."/>
            <person name="Viehrig K."/>
            <person name="Ye F."/>
            <person name="Su P."/>
            <person name="Kiefer A.F."/>
            <person name="Nichols A."/>
            <person name="Cepeda A.J."/>
            <person name="Yan W."/>
            <person name="Fan B."/>
            <person name="Jiang Y."/>
            <person name="Adhikari A."/>
            <person name="Zheng C.-J."/>
            <person name="Schuster L."/>
            <person name="Cowan T.M."/>
            <person name="Smanski M.J."/>
            <person name="Chevrette M.G."/>
            <person name="De Carvalho L.P.S."/>
            <person name="Shen B."/>
        </authorList>
    </citation>
    <scope>NUCLEOTIDE SEQUENCE [LARGE SCALE GENOMIC DNA]</scope>
    <source>
        <strain evidence="2 3">NPDC019275</strain>
    </source>
</reference>
<sequence>MDHESHRKPLILRSNAYATTYLSLMQDVQNLLVAHPAQGGSPGRPAGDTGPLLRSAIVLLHTAWENYVEQVAVEGLDGLLKRIGSDHTKLPHRLRSELGTVKNPWALAGDGWKSEARAAVEREANRLNTPNVSNTQKLLDLAIGLPTVLRSVSWRGASNQKVLDNLDEFVHNIRGEIVHKGTTSGPLHKGGVEGWINFFNRLVSQIDSTILDHDRLHSNRT</sequence>
<dbReference type="EMBL" id="JBIRYO010000058">
    <property type="protein sequence ID" value="MFI2478763.1"/>
    <property type="molecule type" value="Genomic_DNA"/>
</dbReference>
<keyword evidence="3" id="KW-1185">Reference proteome</keyword>
<evidence type="ECO:0000259" key="1">
    <source>
        <dbReference type="Pfam" id="PF18735"/>
    </source>
</evidence>
<dbReference type="InterPro" id="IPR041519">
    <property type="entry name" value="HEPN_RiboL-PSP"/>
</dbReference>
<comment type="caution">
    <text evidence="2">The sequence shown here is derived from an EMBL/GenBank/DDBJ whole genome shotgun (WGS) entry which is preliminary data.</text>
</comment>
<proteinExistence type="predicted"/>
<evidence type="ECO:0000313" key="3">
    <source>
        <dbReference type="Proteomes" id="UP001611415"/>
    </source>
</evidence>
<protein>
    <submittedName>
        <fullName evidence="2">HEPN domain-containing protein</fullName>
    </submittedName>
</protein>
<evidence type="ECO:0000313" key="2">
    <source>
        <dbReference type="EMBL" id="MFI2478763.1"/>
    </source>
</evidence>
<dbReference type="Pfam" id="PF18735">
    <property type="entry name" value="HEPN_RiboL-PSP"/>
    <property type="match status" value="1"/>
</dbReference>
<dbReference type="Proteomes" id="UP001611415">
    <property type="component" value="Unassembled WGS sequence"/>
</dbReference>
<feature type="domain" description="RiboL-PSP-HEPN" evidence="1">
    <location>
        <begin position="50"/>
        <end position="211"/>
    </location>
</feature>
<dbReference type="RefSeq" id="WP_397096420.1">
    <property type="nucleotide sequence ID" value="NZ_JBIRYO010000058.1"/>
</dbReference>
<organism evidence="2 3">
    <name type="scientific">Nocardia xishanensis</name>
    <dbReference type="NCBI Taxonomy" id="238964"/>
    <lineage>
        <taxon>Bacteria</taxon>
        <taxon>Bacillati</taxon>
        <taxon>Actinomycetota</taxon>
        <taxon>Actinomycetes</taxon>
        <taxon>Mycobacteriales</taxon>
        <taxon>Nocardiaceae</taxon>
        <taxon>Nocardia</taxon>
    </lineage>
</organism>
<gene>
    <name evidence="2" type="ORF">ACH49W_35980</name>
</gene>